<dbReference type="Proteomes" id="UP000464214">
    <property type="component" value="Chromosome"/>
</dbReference>
<accession>A0A6P1P191</accession>
<evidence type="ECO:0000313" key="1">
    <source>
        <dbReference type="EMBL" id="QHL87353.1"/>
    </source>
</evidence>
<name>A0A6P1P191_9BACT</name>
<organism evidence="1 2">
    <name type="scientific">Nibribacter ruber</name>
    <dbReference type="NCBI Taxonomy" id="2698458"/>
    <lineage>
        <taxon>Bacteria</taxon>
        <taxon>Pseudomonadati</taxon>
        <taxon>Bacteroidota</taxon>
        <taxon>Cytophagia</taxon>
        <taxon>Cytophagales</taxon>
        <taxon>Hymenobacteraceae</taxon>
        <taxon>Nibribacter</taxon>
    </lineage>
</organism>
<dbReference type="AlphaFoldDB" id="A0A6P1P191"/>
<dbReference type="EMBL" id="CP047897">
    <property type="protein sequence ID" value="QHL87353.1"/>
    <property type="molecule type" value="Genomic_DNA"/>
</dbReference>
<evidence type="ECO:0000313" key="2">
    <source>
        <dbReference type="Proteomes" id="UP000464214"/>
    </source>
</evidence>
<proteinExistence type="predicted"/>
<dbReference type="RefSeq" id="WP_160690670.1">
    <property type="nucleotide sequence ID" value="NZ_CP047897.1"/>
</dbReference>
<dbReference type="KEGG" id="nib:GU926_07860"/>
<gene>
    <name evidence="1" type="ORF">GU926_07860</name>
</gene>
<reference evidence="1 2" key="1">
    <citation type="submission" date="2020-01" db="EMBL/GenBank/DDBJ databases">
        <authorList>
            <person name="Kim M."/>
        </authorList>
    </citation>
    <scope>NUCLEOTIDE SEQUENCE [LARGE SCALE GENOMIC DNA]</scope>
    <source>
        <strain evidence="1 2">BT10</strain>
    </source>
</reference>
<protein>
    <submittedName>
        <fullName evidence="1">Uncharacterized protein</fullName>
    </submittedName>
</protein>
<keyword evidence="2" id="KW-1185">Reference proteome</keyword>
<sequence>MERKGNDIELTFDWAKLENFNEGGLILGKTKLTIKGISKEKFKVYFDGAKWRPLTDPIDFVNSCQEVANTEIDEELKQIQLDGMYDTEKENYWIEWSFNYESCELEWNSHVTFTEWKEGKLPND</sequence>